<feature type="binding site" description="covalent" evidence="5">
    <location>
        <position position="82"/>
    </location>
    <ligand>
        <name>(2R,3E)-phycocyanobilin</name>
        <dbReference type="ChEBI" id="CHEBI:85275"/>
        <label>2</label>
    </ligand>
</feature>
<dbReference type="SUPFAM" id="SSF46458">
    <property type="entry name" value="Globin-like"/>
    <property type="match status" value="1"/>
</dbReference>
<keyword evidence="3" id="KW-0157">Chromophore</keyword>
<evidence type="ECO:0000313" key="7">
    <source>
        <dbReference type="EMBL" id="QQP22344.1"/>
    </source>
</evidence>
<evidence type="ECO:0000256" key="6">
    <source>
        <dbReference type="PIRSR" id="PIRSR000081-2"/>
    </source>
</evidence>
<geneLocation type="chloroplast" evidence="7"/>
<accession>A0A7T8G5K8</accession>
<dbReference type="PANTHER" id="PTHR34011:SF7">
    <property type="entry name" value="C-PHYCOCYANIN BETA SUBUNIT"/>
    <property type="match status" value="1"/>
</dbReference>
<dbReference type="InterPro" id="IPR009050">
    <property type="entry name" value="Globin-like_sf"/>
</dbReference>
<name>A0A7T8G5K8_9CRYP</name>
<dbReference type="GO" id="GO:0015979">
    <property type="term" value="P:photosynthesis"/>
    <property type="evidence" value="ECO:0007669"/>
    <property type="project" value="InterPro"/>
</dbReference>
<comment type="similarity">
    <text evidence="2">Belongs to the phycobiliprotein family.</text>
</comment>
<protein>
    <submittedName>
        <fullName evidence="7">Phycoerythrin subunit B</fullName>
    </submittedName>
</protein>
<dbReference type="PIRSF" id="PIRSF000081">
    <property type="entry name" value="Phycocyanin"/>
    <property type="match status" value="1"/>
</dbReference>
<evidence type="ECO:0000256" key="2">
    <source>
        <dbReference type="ARBA" id="ARBA00008182"/>
    </source>
</evidence>
<gene>
    <name evidence="7" type="primary">cpeB</name>
</gene>
<dbReference type="GO" id="GO:0030089">
    <property type="term" value="C:phycobilisome"/>
    <property type="evidence" value="ECO:0007669"/>
    <property type="project" value="InterPro"/>
</dbReference>
<organism evidence="7">
    <name type="scientific">Baffinella frigidus</name>
    <dbReference type="NCBI Taxonomy" id="2571260"/>
    <lineage>
        <taxon>Eukaryota</taxon>
        <taxon>Cryptophyceae</taxon>
        <taxon>Cryptomonadales</taxon>
        <taxon>Baffinellaceae</taxon>
        <taxon>Baffinella</taxon>
    </lineage>
</organism>
<keyword evidence="4" id="KW-0089">Bile pigment</keyword>
<keyword evidence="7" id="KW-0150">Chloroplast</keyword>
<feature type="binding site" evidence="5">
    <location>
        <position position="39"/>
    </location>
    <ligand>
        <name>(2R,3E)-phycocyanobilin</name>
        <dbReference type="ChEBI" id="CHEBI:85275"/>
        <label>1</label>
    </ligand>
</feature>
<dbReference type="PANTHER" id="PTHR34011">
    <property type="entry name" value="PHYCOBILISOME 32.1 KDA LINKER POLYPEPTIDE, PHYCOCYANIN-ASSOCIATED, ROD 2-RELATED"/>
    <property type="match status" value="1"/>
</dbReference>
<feature type="binding site" evidence="5">
    <location>
        <position position="35"/>
    </location>
    <ligand>
        <name>(2R,3E)-phycocyanobilin</name>
        <dbReference type="ChEBI" id="CHEBI:85275"/>
        <label>1</label>
    </ligand>
</feature>
<evidence type="ECO:0000256" key="3">
    <source>
        <dbReference type="ARBA" id="ARBA00022991"/>
    </source>
</evidence>
<keyword evidence="7" id="KW-0934">Plastid</keyword>
<evidence type="ECO:0000256" key="4">
    <source>
        <dbReference type="ARBA" id="ARBA00023307"/>
    </source>
</evidence>
<feature type="modified residue" description="N4-methylasparagine" evidence="6">
    <location>
        <position position="72"/>
    </location>
</feature>
<dbReference type="Pfam" id="PF00502">
    <property type="entry name" value="Phycobilisome"/>
    <property type="match status" value="1"/>
</dbReference>
<reference evidence="7" key="1">
    <citation type="journal article" date="2019" name="Mitochondrial DNA Part B Resour">
        <title>The complete plastid genome of a marine microalgae Cryptophyceae sp. CCMP2293 (Cryptophyta).</title>
        <authorList>
            <person name="Xu K."/>
            <person name="Hu S."/>
            <person name="Tang X."/>
        </authorList>
    </citation>
    <scope>NUCLEOTIDE SEQUENCE</scope>
</reference>
<dbReference type="InterPro" id="IPR038719">
    <property type="entry name" value="Phycobilisome_asu/bsu_sf"/>
</dbReference>
<sequence length="177" mass="18500">MLDAFSKVVSSSDTKAVYVGGADLQALKKFVSDGNKRLDAVNSIVSNASCIVSDAVSGMICEQPNLISPTGNCYTNRRMAACLRDSEIILRYVSYALLSGDASVLEDRCLNGLKETYSSLGVPAKGSLRSVDIMKKCAVAFINGTASPKKGSQPSGDCSGLASECAGYFDKVSSSIG</sequence>
<feature type="binding site" evidence="5">
    <location>
        <begin position="82"/>
        <end position="88"/>
    </location>
    <ligand>
        <name>(2R,3E)-phycocyanobilin</name>
        <dbReference type="ChEBI" id="CHEBI:85275"/>
        <label>2</label>
    </ligand>
</feature>
<dbReference type="EMBL" id="MK798155">
    <property type="protein sequence ID" value="QQP22344.1"/>
    <property type="molecule type" value="Genomic_DNA"/>
</dbReference>
<dbReference type="InterPro" id="IPR012128">
    <property type="entry name" value="Phycobilisome_asu/bsu"/>
</dbReference>
<dbReference type="AlphaFoldDB" id="A0A7T8G5K8"/>
<proteinExistence type="inferred from homology"/>
<feature type="binding site" evidence="5">
    <location>
        <position position="158"/>
    </location>
    <ligand>
        <name>(2R,3E)-phycocyanobilin</name>
        <dbReference type="ChEBI" id="CHEBI:85275"/>
        <label>1</label>
    </ligand>
</feature>
<feature type="binding site" evidence="5">
    <location>
        <position position="72"/>
    </location>
    <ligand>
        <name>(2R,3E)-phycocyanobilin</name>
        <dbReference type="ChEBI" id="CHEBI:85275"/>
        <label>2</label>
    </ligand>
</feature>
<feature type="binding site" evidence="5">
    <location>
        <position position="77"/>
    </location>
    <ligand>
        <name>(2R,3E)-phycocyanobilin</name>
        <dbReference type="ChEBI" id="CHEBI:85275"/>
        <label>2</label>
    </ligand>
</feature>
<evidence type="ECO:0000256" key="1">
    <source>
        <dbReference type="ARBA" id="ARBA00004170"/>
    </source>
</evidence>
<dbReference type="Gene3D" id="1.10.490.20">
    <property type="entry name" value="Phycocyanins"/>
    <property type="match status" value="1"/>
</dbReference>
<comment type="subcellular location">
    <subcellularLocation>
        <location evidence="1">Membrane</location>
        <topology evidence="1">Peripheral membrane protein</topology>
    </subcellularLocation>
</comment>
<evidence type="ECO:0000256" key="5">
    <source>
        <dbReference type="PIRSR" id="PIRSR000081-1"/>
    </source>
</evidence>